<sequence>MPEFNPQAMDDAATDAENELSELAAKPELEAGINTIEDWTAKWFGKAGYKRLGRILVGNSKERGG</sequence>
<dbReference type="EMBL" id="LAZR01000330">
    <property type="protein sequence ID" value="KKN74222.1"/>
    <property type="molecule type" value="Genomic_DNA"/>
</dbReference>
<organism evidence="1">
    <name type="scientific">marine sediment metagenome</name>
    <dbReference type="NCBI Taxonomy" id="412755"/>
    <lineage>
        <taxon>unclassified sequences</taxon>
        <taxon>metagenomes</taxon>
        <taxon>ecological metagenomes</taxon>
    </lineage>
</organism>
<comment type="caution">
    <text evidence="1">The sequence shown here is derived from an EMBL/GenBank/DDBJ whole genome shotgun (WGS) entry which is preliminary data.</text>
</comment>
<name>A0A0F9TH35_9ZZZZ</name>
<dbReference type="AlphaFoldDB" id="A0A0F9TH35"/>
<reference evidence="1" key="1">
    <citation type="journal article" date="2015" name="Nature">
        <title>Complex archaea that bridge the gap between prokaryotes and eukaryotes.</title>
        <authorList>
            <person name="Spang A."/>
            <person name="Saw J.H."/>
            <person name="Jorgensen S.L."/>
            <person name="Zaremba-Niedzwiedzka K."/>
            <person name="Martijn J."/>
            <person name="Lind A.E."/>
            <person name="van Eijk R."/>
            <person name="Schleper C."/>
            <person name="Guy L."/>
            <person name="Ettema T.J."/>
        </authorList>
    </citation>
    <scope>NUCLEOTIDE SEQUENCE</scope>
</reference>
<evidence type="ECO:0000313" key="1">
    <source>
        <dbReference type="EMBL" id="KKN74222.1"/>
    </source>
</evidence>
<gene>
    <name evidence="1" type="ORF">LCGC14_0393080</name>
</gene>
<protein>
    <submittedName>
        <fullName evidence="1">Uncharacterized protein</fullName>
    </submittedName>
</protein>
<proteinExistence type="predicted"/>
<accession>A0A0F9TH35</accession>